<evidence type="ECO:0000313" key="3">
    <source>
        <dbReference type="EMBL" id="UMM37322.1"/>
    </source>
</evidence>
<organism evidence="2 4">
    <name type="scientific">Caenorhabditis briggsae</name>
    <dbReference type="NCBI Taxonomy" id="6238"/>
    <lineage>
        <taxon>Eukaryota</taxon>
        <taxon>Metazoa</taxon>
        <taxon>Ecdysozoa</taxon>
        <taxon>Nematoda</taxon>
        <taxon>Chromadorea</taxon>
        <taxon>Rhabditida</taxon>
        <taxon>Rhabditina</taxon>
        <taxon>Rhabditomorpha</taxon>
        <taxon>Rhabditoidea</taxon>
        <taxon>Rhabditidae</taxon>
        <taxon>Peloderinae</taxon>
        <taxon>Caenorhabditis</taxon>
    </lineage>
</organism>
<feature type="compositionally biased region" description="Polar residues" evidence="1">
    <location>
        <begin position="14"/>
        <end position="23"/>
    </location>
</feature>
<keyword evidence="5" id="KW-1185">Reference proteome</keyword>
<name>A0AAE9A6S2_CAEBR</name>
<dbReference type="EMBL" id="CP090895">
    <property type="protein sequence ID" value="ULT91432.1"/>
    <property type="molecule type" value="Genomic_DNA"/>
</dbReference>
<dbReference type="Proteomes" id="UP000829354">
    <property type="component" value="Chromosome V"/>
</dbReference>
<feature type="region of interest" description="Disordered" evidence="1">
    <location>
        <begin position="1"/>
        <end position="32"/>
    </location>
</feature>
<dbReference type="EMBL" id="CP092624">
    <property type="protein sequence ID" value="UMM37322.1"/>
    <property type="molecule type" value="Genomic_DNA"/>
</dbReference>
<evidence type="ECO:0000313" key="4">
    <source>
        <dbReference type="Proteomes" id="UP000827892"/>
    </source>
</evidence>
<accession>A0AAE9A6S2</accession>
<proteinExistence type="predicted"/>
<gene>
    <name evidence="2" type="ORF">L3Y34_009211</name>
    <name evidence="3" type="ORF">L5515_009112</name>
</gene>
<evidence type="ECO:0000313" key="2">
    <source>
        <dbReference type="EMBL" id="ULT91432.1"/>
    </source>
</evidence>
<dbReference type="AlphaFoldDB" id="A0AAE9A6S2"/>
<evidence type="ECO:0000256" key="1">
    <source>
        <dbReference type="SAM" id="MobiDB-lite"/>
    </source>
</evidence>
<protein>
    <submittedName>
        <fullName evidence="2">Uncharacterized protein</fullName>
    </submittedName>
</protein>
<sequence length="83" mass="9561">MNKLHKKPEFNMDLHNSMNMGQEHSSENKEKLHNTDQEFTNIQEVIPDHGDRSFEKVMEKECCGGQKSCEQKSTGKINPKPCV</sequence>
<reference evidence="3 5" key="2">
    <citation type="submission" date="2022-04" db="EMBL/GenBank/DDBJ databases">
        <title>Chromosome-level reference genomes for two strains of Caenorhabditis briggsae: an improved platform for comparative genomics.</title>
        <authorList>
            <person name="Stevens L."/>
            <person name="Andersen E."/>
        </authorList>
    </citation>
    <scope>NUCLEOTIDE SEQUENCE [LARGE SCALE GENOMIC DNA]</scope>
    <source>
        <strain evidence="3">VX34</strain>
        <tissue evidence="3">Whole-organism</tissue>
    </source>
</reference>
<evidence type="ECO:0000313" key="5">
    <source>
        <dbReference type="Proteomes" id="UP000829354"/>
    </source>
</evidence>
<dbReference type="Proteomes" id="UP000827892">
    <property type="component" value="Chromosome V"/>
</dbReference>
<reference evidence="2 4" key="1">
    <citation type="submission" date="2022-02" db="EMBL/GenBank/DDBJ databases">
        <title>Chromosome-level reference genomes for two strains of Caenorhabditis briggsae: an improved platform for comparative genomics.</title>
        <authorList>
            <person name="Stevens L."/>
            <person name="Andersen E.C."/>
        </authorList>
    </citation>
    <scope>NUCLEOTIDE SEQUENCE [LARGE SCALE GENOMIC DNA]</scope>
    <source>
        <strain evidence="2">QX1410_ONT</strain>
        <tissue evidence="2">Whole-organism</tissue>
    </source>
</reference>